<dbReference type="EMBL" id="FRAV01000020">
    <property type="protein sequence ID" value="SHL58230.1"/>
    <property type="molecule type" value="Genomic_DNA"/>
</dbReference>
<dbReference type="Pfam" id="PF13181">
    <property type="entry name" value="TPR_8"/>
    <property type="match status" value="1"/>
</dbReference>
<protein>
    <submittedName>
        <fullName evidence="5">CubicO group peptidase, beta-lactamase class C family</fullName>
    </submittedName>
</protein>
<sequence length="485" mass="54005">MKNLYSLKSILLIVFYLLGLNTGFGQSKAEQIEKLMTFSHETGQFNGSLVVAEHGKVIYKKGFGLANMEWDIPNQANTKFRLGSITKQFTAVLVMQLVEQGKIKLDAPIVTYLPGYPPQAGEKVTIHHLLSQSSGIKDYTNLPGFRNGGSQNALSPEALIKLFADQPLEFEPGEKFAYSNSNYVLLGKIIERVTGSSYAQYVQDNIFTPLKMQNSGYDNSSIIVKSQARGYEQNGDGYVNASYVNMNNTYAAGALYSTVEDLFLWDQALYSPQLLSAKSLNLLFANQMAINKNSYYGYGWYVGEVSNLTKNRLRIAQHSGNLPGFVTRICRMPSDKNLIVLLNNTTNAPLREISDAISAILYDKPFTMPRISLAKTIFEIMAKQGLAMGVEKIKQLKNSEAYIIQEVDMNEGAYQLLQAGKMQEALEMLKLNAETFPSSGNVYDSLGEAYLKTGNKELAIINYKKAVELDSKNDNAKKMLNELTR</sequence>
<feature type="domain" description="Beta-lactamase-related" evidence="4">
    <location>
        <begin position="47"/>
        <end position="352"/>
    </location>
</feature>
<dbReference type="PROSITE" id="PS50005">
    <property type="entry name" value="TPR"/>
    <property type="match status" value="1"/>
</dbReference>
<evidence type="ECO:0000256" key="1">
    <source>
        <dbReference type="ARBA" id="ARBA00004370"/>
    </source>
</evidence>
<keyword evidence="6" id="KW-1185">Reference proteome</keyword>
<dbReference type="RefSeq" id="WP_073293670.1">
    <property type="nucleotide sequence ID" value="NZ_FRAV01000020.1"/>
</dbReference>
<dbReference type="SUPFAM" id="SSF56601">
    <property type="entry name" value="beta-lactamase/transpeptidase-like"/>
    <property type="match status" value="1"/>
</dbReference>
<dbReference type="SUPFAM" id="SSF48452">
    <property type="entry name" value="TPR-like"/>
    <property type="match status" value="1"/>
</dbReference>
<keyword evidence="3" id="KW-0802">TPR repeat</keyword>
<keyword evidence="2" id="KW-0472">Membrane</keyword>
<dbReference type="InterPro" id="IPR011990">
    <property type="entry name" value="TPR-like_helical_dom_sf"/>
</dbReference>
<dbReference type="Gene3D" id="1.25.40.10">
    <property type="entry name" value="Tetratricopeptide repeat domain"/>
    <property type="match status" value="1"/>
</dbReference>
<dbReference type="InterPro" id="IPR050491">
    <property type="entry name" value="AmpC-like"/>
</dbReference>
<dbReference type="GO" id="GO:0016020">
    <property type="term" value="C:membrane"/>
    <property type="evidence" value="ECO:0007669"/>
    <property type="project" value="UniProtKB-SubCell"/>
</dbReference>
<reference evidence="6" key="1">
    <citation type="submission" date="2016-11" db="EMBL/GenBank/DDBJ databases">
        <authorList>
            <person name="Varghese N."/>
            <person name="Submissions S."/>
        </authorList>
    </citation>
    <scope>NUCLEOTIDE SEQUENCE [LARGE SCALE GENOMIC DNA]</scope>
    <source>
        <strain evidence="6">DSM 26899</strain>
    </source>
</reference>
<evidence type="ECO:0000313" key="5">
    <source>
        <dbReference type="EMBL" id="SHL58230.1"/>
    </source>
</evidence>
<organism evidence="5 6">
    <name type="scientific">Chryseobacterium polytrichastri</name>
    <dbReference type="NCBI Taxonomy" id="1302687"/>
    <lineage>
        <taxon>Bacteria</taxon>
        <taxon>Pseudomonadati</taxon>
        <taxon>Bacteroidota</taxon>
        <taxon>Flavobacteriia</taxon>
        <taxon>Flavobacteriales</taxon>
        <taxon>Weeksellaceae</taxon>
        <taxon>Chryseobacterium group</taxon>
        <taxon>Chryseobacterium</taxon>
    </lineage>
</organism>
<proteinExistence type="predicted"/>
<name>A0A1M7BTC4_9FLAO</name>
<comment type="subcellular location">
    <subcellularLocation>
        <location evidence="1">Membrane</location>
    </subcellularLocation>
</comment>
<evidence type="ECO:0000259" key="4">
    <source>
        <dbReference type="Pfam" id="PF00144"/>
    </source>
</evidence>
<dbReference type="InterPro" id="IPR012338">
    <property type="entry name" value="Beta-lactam/transpept-like"/>
</dbReference>
<dbReference type="SMART" id="SM00028">
    <property type="entry name" value="TPR"/>
    <property type="match status" value="1"/>
</dbReference>
<feature type="repeat" description="TPR" evidence="3">
    <location>
        <begin position="440"/>
        <end position="473"/>
    </location>
</feature>
<dbReference type="STRING" id="1302687.SAMN05444267_102084"/>
<dbReference type="AlphaFoldDB" id="A0A1M7BTC4"/>
<evidence type="ECO:0000313" key="6">
    <source>
        <dbReference type="Proteomes" id="UP000184364"/>
    </source>
</evidence>
<dbReference type="OrthoDB" id="9793489at2"/>
<gene>
    <name evidence="5" type="ORF">SAMN05444267_102084</name>
</gene>
<dbReference type="PANTHER" id="PTHR46825:SF11">
    <property type="entry name" value="PENICILLIN-BINDING PROTEIN 4"/>
    <property type="match status" value="1"/>
</dbReference>
<evidence type="ECO:0000256" key="3">
    <source>
        <dbReference type="PROSITE-ProRule" id="PRU00339"/>
    </source>
</evidence>
<dbReference type="PANTHER" id="PTHR46825">
    <property type="entry name" value="D-ALANYL-D-ALANINE-CARBOXYPEPTIDASE/ENDOPEPTIDASE AMPH"/>
    <property type="match status" value="1"/>
</dbReference>
<evidence type="ECO:0000256" key="2">
    <source>
        <dbReference type="ARBA" id="ARBA00023136"/>
    </source>
</evidence>
<dbReference type="InterPro" id="IPR001466">
    <property type="entry name" value="Beta-lactam-related"/>
</dbReference>
<dbReference type="Gene3D" id="3.40.710.10">
    <property type="entry name" value="DD-peptidase/beta-lactamase superfamily"/>
    <property type="match status" value="1"/>
</dbReference>
<dbReference type="Pfam" id="PF00144">
    <property type="entry name" value="Beta-lactamase"/>
    <property type="match status" value="1"/>
</dbReference>
<accession>A0A1M7BTC4</accession>
<dbReference type="Proteomes" id="UP000184364">
    <property type="component" value="Unassembled WGS sequence"/>
</dbReference>
<dbReference type="InterPro" id="IPR019734">
    <property type="entry name" value="TPR_rpt"/>
</dbReference>